<evidence type="ECO:0000256" key="8">
    <source>
        <dbReference type="ARBA" id="ARBA00023235"/>
    </source>
</evidence>
<dbReference type="Gene3D" id="3.40.50.300">
    <property type="entry name" value="P-loop containing nucleotide triphosphate hydrolases"/>
    <property type="match status" value="2"/>
</dbReference>
<comment type="caution">
    <text evidence="16">The sequence shown here is derived from an EMBL/GenBank/DDBJ whole genome shotgun (WGS) entry which is preliminary data.</text>
</comment>
<dbReference type="InterPro" id="IPR001650">
    <property type="entry name" value="Helicase_C-like"/>
</dbReference>
<dbReference type="InterPro" id="IPR011545">
    <property type="entry name" value="DEAD/DEAH_box_helicase_dom"/>
</dbReference>
<accession>A0ABQ7S811</accession>
<evidence type="ECO:0000256" key="12">
    <source>
        <dbReference type="RuleBase" id="RU364117"/>
    </source>
</evidence>
<evidence type="ECO:0000256" key="7">
    <source>
        <dbReference type="ARBA" id="ARBA00023125"/>
    </source>
</evidence>
<protein>
    <recommendedName>
        <fullName evidence="12">ATP-dependent DNA helicase</fullName>
        <ecNumber evidence="12">5.6.2.4</ecNumber>
    </recommendedName>
</protein>
<keyword evidence="7" id="KW-0238">DNA-binding</keyword>
<evidence type="ECO:0000256" key="5">
    <source>
        <dbReference type="ARBA" id="ARBA00022806"/>
    </source>
</evidence>
<dbReference type="PROSITE" id="PS00690">
    <property type="entry name" value="DEAH_ATP_HELICASE"/>
    <property type="match status" value="1"/>
</dbReference>
<comment type="subcellular location">
    <subcellularLocation>
        <location evidence="12">Nucleus</location>
    </subcellularLocation>
</comment>
<keyword evidence="9 12" id="KW-0539">Nucleus</keyword>
<dbReference type="NCBIfam" id="TIGR00614">
    <property type="entry name" value="recQ_fam"/>
    <property type="match status" value="1"/>
</dbReference>
<dbReference type="Pfam" id="PF00270">
    <property type="entry name" value="DEAD"/>
    <property type="match status" value="1"/>
</dbReference>
<evidence type="ECO:0000256" key="3">
    <source>
        <dbReference type="ARBA" id="ARBA00022741"/>
    </source>
</evidence>
<dbReference type="Pfam" id="PF00271">
    <property type="entry name" value="Helicase_C"/>
    <property type="match status" value="1"/>
</dbReference>
<evidence type="ECO:0000313" key="16">
    <source>
        <dbReference type="EMBL" id="KAG9509552.1"/>
    </source>
</evidence>
<dbReference type="InterPro" id="IPR027417">
    <property type="entry name" value="P-loop_NTPase"/>
</dbReference>
<keyword evidence="13" id="KW-0175">Coiled coil</keyword>
<name>A0ABQ7S811_9ACAR</name>
<keyword evidence="8" id="KW-0413">Isomerase</keyword>
<comment type="similarity">
    <text evidence="1 12">Belongs to the helicase family. RecQ subfamily.</text>
</comment>
<dbReference type="SUPFAM" id="SSF52540">
    <property type="entry name" value="P-loop containing nucleoside triphosphate hydrolases"/>
    <property type="match status" value="1"/>
</dbReference>
<comment type="catalytic activity">
    <reaction evidence="10 12">
        <text>Couples ATP hydrolysis with the unwinding of duplex DNA by translocating in the 3'-5' direction.</text>
        <dbReference type="EC" id="5.6.2.4"/>
    </reaction>
</comment>
<evidence type="ECO:0000259" key="15">
    <source>
        <dbReference type="PROSITE" id="PS51194"/>
    </source>
</evidence>
<sequence>MSSRREVEANNLRRLRTELEQIDETLKLKTIELRELRKKRKDVENKITSLSTLLQNSSTDDLNEFGGEFESEAFNWSSKVDATLKDVFKLEKFRPLQRTVINCTLSNKDCIYVAATGSGKSLVFQLPALISKGITIVVSPLLSLMEDQLTQLQELGINAVILNSSTDKETNKMAMQAMLDYNSPLKMIYVTPEKLAKSKLLMAQIEKMYHADRFSRLVIDEVHCCSQWGHDFRKDYKYLSIFKRQFPNTPILGLTATATNEVILDLQQILNIEGCYVFKGSFYRPNLKYEIVHTSIKDHTPALIELINCRFTGQTGIVYCLTIKDTEEVASKLNAAGIKCYPYHAQLTIPQRTKIQQLWYTNRCRVIVATIAFGLGINKTDVRFIVHFSISKSLENYYQETGRAGRDGNLAHCVCFYRFADVFRATALTFTEKTGQRHVYQMLAYCLNKRECRKQLIADHFEDYLKKDINDRECCDNCCDNNSVSSVDVRPHLDDILKILNHAQSVKEKLTQLKLIDSWTQTGCKNLRVASLTKPSLSRVTCETIVALLLIDGYLREDFHITPYSTISYLAPGPRSQSRPSRIEYDVTWIENFSPPAKKQKGPDVECFTID</sequence>
<dbReference type="PANTHER" id="PTHR13710">
    <property type="entry name" value="DNA HELICASE RECQ FAMILY MEMBER"/>
    <property type="match status" value="1"/>
</dbReference>
<dbReference type="Pfam" id="PF16124">
    <property type="entry name" value="RecQ_Zn_bind"/>
    <property type="match status" value="1"/>
</dbReference>
<evidence type="ECO:0000256" key="13">
    <source>
        <dbReference type="SAM" id="Coils"/>
    </source>
</evidence>
<proteinExistence type="inferred from homology"/>
<evidence type="ECO:0000256" key="6">
    <source>
        <dbReference type="ARBA" id="ARBA00022840"/>
    </source>
</evidence>
<keyword evidence="6 12" id="KW-0067">ATP-binding</keyword>
<comment type="catalytic activity">
    <reaction evidence="11 12">
        <text>ATP + H2O = ADP + phosphate + H(+)</text>
        <dbReference type="Rhea" id="RHEA:13065"/>
        <dbReference type="ChEBI" id="CHEBI:15377"/>
        <dbReference type="ChEBI" id="CHEBI:15378"/>
        <dbReference type="ChEBI" id="CHEBI:30616"/>
        <dbReference type="ChEBI" id="CHEBI:43474"/>
        <dbReference type="ChEBI" id="CHEBI:456216"/>
    </reaction>
</comment>
<dbReference type="InterPro" id="IPR002464">
    <property type="entry name" value="DNA/RNA_helicase_DEAH_CS"/>
</dbReference>
<dbReference type="InterPro" id="IPR032284">
    <property type="entry name" value="RecQ_Zn-bd"/>
</dbReference>
<feature type="domain" description="Helicase C-terminal" evidence="15">
    <location>
        <begin position="302"/>
        <end position="451"/>
    </location>
</feature>
<evidence type="ECO:0000259" key="14">
    <source>
        <dbReference type="PROSITE" id="PS51192"/>
    </source>
</evidence>
<dbReference type="EC" id="5.6.2.4" evidence="12"/>
<dbReference type="InterPro" id="IPR014001">
    <property type="entry name" value="Helicase_ATP-bd"/>
</dbReference>
<keyword evidence="2" id="KW-0479">Metal-binding</keyword>
<keyword evidence="3 12" id="KW-0547">Nucleotide-binding</keyword>
<feature type="coiled-coil region" evidence="13">
    <location>
        <begin position="5"/>
        <end position="53"/>
    </location>
</feature>
<evidence type="ECO:0000256" key="1">
    <source>
        <dbReference type="ARBA" id="ARBA00005446"/>
    </source>
</evidence>
<dbReference type="PANTHER" id="PTHR13710:SF105">
    <property type="entry name" value="ATP-DEPENDENT DNA HELICASE Q1"/>
    <property type="match status" value="1"/>
</dbReference>
<evidence type="ECO:0000256" key="10">
    <source>
        <dbReference type="ARBA" id="ARBA00034617"/>
    </source>
</evidence>
<dbReference type="EMBL" id="JAIFTH010000423">
    <property type="protein sequence ID" value="KAG9509552.1"/>
    <property type="molecule type" value="Genomic_DNA"/>
</dbReference>
<evidence type="ECO:0000256" key="11">
    <source>
        <dbReference type="ARBA" id="ARBA00049360"/>
    </source>
</evidence>
<evidence type="ECO:0000256" key="9">
    <source>
        <dbReference type="ARBA" id="ARBA00023242"/>
    </source>
</evidence>
<dbReference type="PROSITE" id="PS51192">
    <property type="entry name" value="HELICASE_ATP_BIND_1"/>
    <property type="match status" value="1"/>
</dbReference>
<dbReference type="InterPro" id="IPR036388">
    <property type="entry name" value="WH-like_DNA-bd_sf"/>
</dbReference>
<keyword evidence="4 12" id="KW-0378">Hydrolase</keyword>
<gene>
    <name evidence="16" type="primary">Recql</name>
    <name evidence="16" type="ORF">GZH46_01922</name>
</gene>
<dbReference type="SMART" id="SM00487">
    <property type="entry name" value="DEXDc"/>
    <property type="match status" value="1"/>
</dbReference>
<dbReference type="PROSITE" id="PS51194">
    <property type="entry name" value="HELICASE_CTER"/>
    <property type="match status" value="1"/>
</dbReference>
<evidence type="ECO:0000256" key="4">
    <source>
        <dbReference type="ARBA" id="ARBA00022801"/>
    </source>
</evidence>
<dbReference type="InterPro" id="IPR004589">
    <property type="entry name" value="DNA_helicase_ATP-dep_RecQ"/>
</dbReference>
<evidence type="ECO:0000256" key="2">
    <source>
        <dbReference type="ARBA" id="ARBA00022723"/>
    </source>
</evidence>
<dbReference type="GO" id="GO:0004386">
    <property type="term" value="F:helicase activity"/>
    <property type="evidence" value="ECO:0007669"/>
    <property type="project" value="UniProtKB-KW"/>
</dbReference>
<feature type="non-terminal residue" evidence="16">
    <location>
        <position position="1"/>
    </location>
</feature>
<dbReference type="SMART" id="SM00490">
    <property type="entry name" value="HELICc"/>
    <property type="match status" value="1"/>
</dbReference>
<keyword evidence="17" id="KW-1185">Reference proteome</keyword>
<reference evidence="16 17" key="1">
    <citation type="submission" date="2020-10" db="EMBL/GenBank/DDBJ databases">
        <authorList>
            <person name="Klimov P.B."/>
            <person name="Dyachkov S.M."/>
            <person name="Chetverikov P.E."/>
        </authorList>
    </citation>
    <scope>NUCLEOTIDE SEQUENCE [LARGE SCALE GENOMIC DNA]</scope>
    <source>
        <strain evidence="16">BMOC 18-1129-001#AD2665</strain>
        <tissue evidence="16">Entire mites</tissue>
    </source>
</reference>
<organism evidence="16 17">
    <name type="scientific">Fragariocoptes setiger</name>
    <dbReference type="NCBI Taxonomy" id="1670756"/>
    <lineage>
        <taxon>Eukaryota</taxon>
        <taxon>Metazoa</taxon>
        <taxon>Ecdysozoa</taxon>
        <taxon>Arthropoda</taxon>
        <taxon>Chelicerata</taxon>
        <taxon>Arachnida</taxon>
        <taxon>Acari</taxon>
        <taxon>Acariformes</taxon>
        <taxon>Trombidiformes</taxon>
        <taxon>Prostigmata</taxon>
        <taxon>Eupodina</taxon>
        <taxon>Eriophyoidea</taxon>
        <taxon>Phytoptidae</taxon>
        <taxon>Fragariocoptes</taxon>
    </lineage>
</organism>
<keyword evidence="5 12" id="KW-0347">Helicase</keyword>
<dbReference type="Proteomes" id="UP000825002">
    <property type="component" value="Unassembled WGS sequence"/>
</dbReference>
<dbReference type="Gene3D" id="1.10.10.10">
    <property type="entry name" value="Winged helix-like DNA-binding domain superfamily/Winged helix DNA-binding domain"/>
    <property type="match status" value="1"/>
</dbReference>
<evidence type="ECO:0000313" key="17">
    <source>
        <dbReference type="Proteomes" id="UP000825002"/>
    </source>
</evidence>
<feature type="domain" description="Helicase ATP-binding" evidence="14">
    <location>
        <begin position="101"/>
        <end position="276"/>
    </location>
</feature>
<dbReference type="CDD" id="cd18015">
    <property type="entry name" value="DEXHc_RecQ1"/>
    <property type="match status" value="1"/>
</dbReference>